<evidence type="ECO:0000313" key="3">
    <source>
        <dbReference type="Proteomes" id="UP000245942"/>
    </source>
</evidence>
<feature type="region of interest" description="Disordered" evidence="1">
    <location>
        <begin position="234"/>
        <end position="256"/>
    </location>
</feature>
<proteinExistence type="predicted"/>
<sequence>MTAIIGRIISSSNDLASSQAWEDDAAEVNSWQVHALHSQPEQREKRGSGRRRWKSHRLRGMIKSVQAAFGCTVRSIEDSGQGHRGLEDLSESRRSREKTATESHTTSCTSRLEARQPTSRSHSIPSLHVPTMRHLCHLKSFWLDRTRHKPVFLPWLILPLVKLHRLWPTAPASQRIQYCGDAQPRSLSVHNYKEAAIVGSTRARGTVGLRVLLHMAQGEAHPFSSHLARENGSATVSLTQSVKSPSSQKSVLDRPNHLRHAPSTCSLYMLPLPSS</sequence>
<reference evidence="2 3" key="1">
    <citation type="journal article" date="2018" name="Mol. Biol. Evol.">
        <title>Broad Genomic Sampling Reveals a Smut Pathogenic Ancestry of the Fungal Clade Ustilaginomycotina.</title>
        <authorList>
            <person name="Kijpornyongpan T."/>
            <person name="Mondo S.J."/>
            <person name="Barry K."/>
            <person name="Sandor L."/>
            <person name="Lee J."/>
            <person name="Lipzen A."/>
            <person name="Pangilinan J."/>
            <person name="LaButti K."/>
            <person name="Hainaut M."/>
            <person name="Henrissat B."/>
            <person name="Grigoriev I.V."/>
            <person name="Spatafora J.W."/>
            <person name="Aime M.C."/>
        </authorList>
    </citation>
    <scope>NUCLEOTIDE SEQUENCE [LARGE SCALE GENOMIC DNA]</scope>
    <source>
        <strain evidence="2 3">MCA 4718</strain>
    </source>
</reference>
<protein>
    <submittedName>
        <fullName evidence="2">Uncharacterized protein</fullName>
    </submittedName>
</protein>
<dbReference type="AlphaFoldDB" id="A0A316TWR3"/>
<feature type="region of interest" description="Disordered" evidence="1">
    <location>
        <begin position="78"/>
        <end position="125"/>
    </location>
</feature>
<dbReference type="RefSeq" id="XP_025344810.1">
    <property type="nucleotide sequence ID" value="XM_025489228.1"/>
</dbReference>
<feature type="compositionally biased region" description="Low complexity" evidence="1">
    <location>
        <begin position="240"/>
        <end position="250"/>
    </location>
</feature>
<organism evidence="2 3">
    <name type="scientific">Pseudomicrostroma glucosiphilum</name>
    <dbReference type="NCBI Taxonomy" id="1684307"/>
    <lineage>
        <taxon>Eukaryota</taxon>
        <taxon>Fungi</taxon>
        <taxon>Dikarya</taxon>
        <taxon>Basidiomycota</taxon>
        <taxon>Ustilaginomycotina</taxon>
        <taxon>Exobasidiomycetes</taxon>
        <taxon>Microstromatales</taxon>
        <taxon>Microstromatales incertae sedis</taxon>
        <taxon>Pseudomicrostroma</taxon>
    </lineage>
</organism>
<dbReference type="Proteomes" id="UP000245942">
    <property type="component" value="Unassembled WGS sequence"/>
</dbReference>
<evidence type="ECO:0000256" key="1">
    <source>
        <dbReference type="SAM" id="MobiDB-lite"/>
    </source>
</evidence>
<feature type="compositionally biased region" description="Polar residues" evidence="1">
    <location>
        <begin position="102"/>
        <end position="124"/>
    </location>
</feature>
<gene>
    <name evidence="2" type="ORF">BCV69DRAFT_131331</name>
</gene>
<accession>A0A316TWR3</accession>
<keyword evidence="3" id="KW-1185">Reference proteome</keyword>
<dbReference type="GeneID" id="37010962"/>
<dbReference type="EMBL" id="KZ819344">
    <property type="protein sequence ID" value="PWN17650.1"/>
    <property type="molecule type" value="Genomic_DNA"/>
</dbReference>
<evidence type="ECO:0000313" key="2">
    <source>
        <dbReference type="EMBL" id="PWN17650.1"/>
    </source>
</evidence>
<name>A0A316TWR3_9BASI</name>
<feature type="compositionally biased region" description="Basic and acidic residues" evidence="1">
    <location>
        <begin position="78"/>
        <end position="101"/>
    </location>
</feature>